<dbReference type="CDD" id="cd02042">
    <property type="entry name" value="ParAB_family"/>
    <property type="match status" value="1"/>
</dbReference>
<feature type="domain" description="AAA" evidence="1">
    <location>
        <begin position="7"/>
        <end position="169"/>
    </location>
</feature>
<dbReference type="InterPro" id="IPR025669">
    <property type="entry name" value="AAA_dom"/>
</dbReference>
<dbReference type="PANTHER" id="PTHR13696:SF52">
    <property type="entry name" value="PARA FAMILY PROTEIN CT_582"/>
    <property type="match status" value="1"/>
</dbReference>
<evidence type="ECO:0000313" key="3">
    <source>
        <dbReference type="Proteomes" id="UP001138540"/>
    </source>
</evidence>
<dbReference type="Pfam" id="PF13614">
    <property type="entry name" value="AAA_31"/>
    <property type="match status" value="1"/>
</dbReference>
<reference evidence="2 3" key="1">
    <citation type="submission" date="2020-08" db="EMBL/GenBank/DDBJ databases">
        <title>Exploring microbial biodiversity for novel pathways involved in the catabolism of aromatic compounds derived from lignin.</title>
        <authorList>
            <person name="Elkins J."/>
        </authorList>
    </citation>
    <scope>NUCLEOTIDE SEQUENCE [LARGE SCALE GENOMIC DNA]</scope>
    <source>
        <strain evidence="2 3">B1D3A</strain>
    </source>
</reference>
<sequence>MPDRQRMKTIAVYSLKGGVGKSTFAVNLAWASAVLSSRRTLLWDLDPQAAATYLLAPAAAARDAARDVFSKQVDPADLCQPTAIAGLDLLAADPSLHGLERLLFDLGKKKRLARLIENLKKHYERVLLDCPPGLTETAEQVLKAADILVVPVVPSPLARKSLDDLVETLVRRGGSHPPILPVFSMVDRRRKLHVAALESHPDWPFVTYASQVEQMGTRRLPLGAYAPQSQQAAQFAGIWAAIERRLAQS</sequence>
<protein>
    <submittedName>
        <fullName evidence="2">Cellulose biosynthesis protein BcsQ</fullName>
    </submittedName>
</protein>
<dbReference type="EMBL" id="JACHKA010000001">
    <property type="protein sequence ID" value="MBB5986155.1"/>
    <property type="molecule type" value="Genomic_DNA"/>
</dbReference>
<dbReference type="InterPro" id="IPR027417">
    <property type="entry name" value="P-loop_NTPase"/>
</dbReference>
<comment type="caution">
    <text evidence="2">The sequence shown here is derived from an EMBL/GenBank/DDBJ whole genome shotgun (WGS) entry which is preliminary data.</text>
</comment>
<dbReference type="Proteomes" id="UP001138540">
    <property type="component" value="Unassembled WGS sequence"/>
</dbReference>
<evidence type="ECO:0000259" key="1">
    <source>
        <dbReference type="Pfam" id="PF13614"/>
    </source>
</evidence>
<accession>A0ABR6NFU9</accession>
<dbReference type="Gene3D" id="3.40.50.300">
    <property type="entry name" value="P-loop containing nucleotide triphosphate hydrolases"/>
    <property type="match status" value="1"/>
</dbReference>
<evidence type="ECO:0000313" key="2">
    <source>
        <dbReference type="EMBL" id="MBB5986155.1"/>
    </source>
</evidence>
<dbReference type="InterPro" id="IPR050678">
    <property type="entry name" value="DNA_Partitioning_ATPase"/>
</dbReference>
<organism evidence="2 3">
    <name type="scientific">Sphingobium lignivorans</name>
    <dbReference type="NCBI Taxonomy" id="2735886"/>
    <lineage>
        <taxon>Bacteria</taxon>
        <taxon>Pseudomonadati</taxon>
        <taxon>Pseudomonadota</taxon>
        <taxon>Alphaproteobacteria</taxon>
        <taxon>Sphingomonadales</taxon>
        <taxon>Sphingomonadaceae</taxon>
        <taxon>Sphingobium</taxon>
    </lineage>
</organism>
<gene>
    <name evidence="2" type="ORF">HNP60_002129</name>
</gene>
<dbReference type="SUPFAM" id="SSF52540">
    <property type="entry name" value="P-loop containing nucleoside triphosphate hydrolases"/>
    <property type="match status" value="1"/>
</dbReference>
<proteinExistence type="predicted"/>
<name>A0ABR6NFU9_9SPHN</name>
<dbReference type="PANTHER" id="PTHR13696">
    <property type="entry name" value="P-LOOP CONTAINING NUCLEOSIDE TRIPHOSPHATE HYDROLASE"/>
    <property type="match status" value="1"/>
</dbReference>
<keyword evidence="3" id="KW-1185">Reference proteome</keyword>